<dbReference type="EC" id="3.1.1.61" evidence="4"/>
<dbReference type="GO" id="GO:0006935">
    <property type="term" value="P:chemotaxis"/>
    <property type="evidence" value="ECO:0007669"/>
    <property type="project" value="UniProtKB-KW"/>
</dbReference>
<dbReference type="PANTHER" id="PTHR42872:SF6">
    <property type="entry name" value="PROTEIN-GLUTAMATE METHYLESTERASE_PROTEIN-GLUTAMINE GLUTAMINASE"/>
    <property type="match status" value="1"/>
</dbReference>
<evidence type="ECO:0000313" key="8">
    <source>
        <dbReference type="EMBL" id="GER93268.1"/>
    </source>
</evidence>
<accession>A0A5J4KUN4</accession>
<dbReference type="Gene3D" id="3.40.50.2300">
    <property type="match status" value="1"/>
</dbReference>
<evidence type="ECO:0000256" key="4">
    <source>
        <dbReference type="ARBA" id="ARBA00039140"/>
    </source>
</evidence>
<evidence type="ECO:0000256" key="3">
    <source>
        <dbReference type="ARBA" id="ARBA00022801"/>
    </source>
</evidence>
<protein>
    <recommendedName>
        <fullName evidence="4">protein-glutamate methylesterase</fullName>
        <ecNumber evidence="4">3.1.1.61</ecNumber>
    </recommendedName>
</protein>
<evidence type="ECO:0000259" key="7">
    <source>
        <dbReference type="PROSITE" id="PS50122"/>
    </source>
</evidence>
<dbReference type="PROSITE" id="PS50122">
    <property type="entry name" value="CHEB"/>
    <property type="match status" value="1"/>
</dbReference>
<evidence type="ECO:0000259" key="6">
    <source>
        <dbReference type="PROSITE" id="PS50110"/>
    </source>
</evidence>
<dbReference type="SUPFAM" id="SSF52172">
    <property type="entry name" value="CheY-like"/>
    <property type="match status" value="1"/>
</dbReference>
<keyword evidence="2" id="KW-0145">Chemotaxis</keyword>
<dbReference type="GO" id="GO:0000156">
    <property type="term" value="F:phosphorelay response regulator activity"/>
    <property type="evidence" value="ECO:0007669"/>
    <property type="project" value="InterPro"/>
</dbReference>
<dbReference type="Gene3D" id="3.40.50.180">
    <property type="entry name" value="Methylesterase CheB, C-terminal domain"/>
    <property type="match status" value="1"/>
</dbReference>
<dbReference type="PROSITE" id="PS50110">
    <property type="entry name" value="RESPONSE_REGULATORY"/>
    <property type="match status" value="1"/>
</dbReference>
<keyword evidence="3" id="KW-0378">Hydrolase</keyword>
<dbReference type="GO" id="GO:0005737">
    <property type="term" value="C:cytoplasm"/>
    <property type="evidence" value="ECO:0007669"/>
    <property type="project" value="InterPro"/>
</dbReference>
<comment type="caution">
    <text evidence="8">The sequence shown here is derived from an EMBL/GenBank/DDBJ whole genome shotgun (WGS) entry which is preliminary data.</text>
</comment>
<evidence type="ECO:0000256" key="2">
    <source>
        <dbReference type="ARBA" id="ARBA00022500"/>
    </source>
</evidence>
<feature type="domain" description="Response regulatory" evidence="6">
    <location>
        <begin position="5"/>
        <end position="120"/>
    </location>
</feature>
<dbReference type="AlphaFoldDB" id="A0A5J4KUN4"/>
<dbReference type="SUPFAM" id="SSF52738">
    <property type="entry name" value="Methylesterase CheB, C-terminal domain"/>
    <property type="match status" value="1"/>
</dbReference>
<dbReference type="PIRSF" id="PIRSF000876">
    <property type="entry name" value="RR_chemtxs_CheB"/>
    <property type="match status" value="1"/>
</dbReference>
<dbReference type="CDD" id="cd17541">
    <property type="entry name" value="REC_CheB-like"/>
    <property type="match status" value="1"/>
</dbReference>
<dbReference type="InterPro" id="IPR011006">
    <property type="entry name" value="CheY-like_superfamily"/>
</dbReference>
<dbReference type="NCBIfam" id="NF001965">
    <property type="entry name" value="PRK00742.1"/>
    <property type="match status" value="1"/>
</dbReference>
<evidence type="ECO:0000256" key="1">
    <source>
        <dbReference type="ARBA" id="ARBA00022490"/>
    </source>
</evidence>
<comment type="catalytic activity">
    <reaction evidence="5">
        <text>[protein]-L-glutamate 5-O-methyl ester + H2O = L-glutamyl-[protein] + methanol + H(+)</text>
        <dbReference type="Rhea" id="RHEA:23236"/>
        <dbReference type="Rhea" id="RHEA-COMP:10208"/>
        <dbReference type="Rhea" id="RHEA-COMP:10311"/>
        <dbReference type="ChEBI" id="CHEBI:15377"/>
        <dbReference type="ChEBI" id="CHEBI:15378"/>
        <dbReference type="ChEBI" id="CHEBI:17790"/>
        <dbReference type="ChEBI" id="CHEBI:29973"/>
        <dbReference type="ChEBI" id="CHEBI:82795"/>
        <dbReference type="EC" id="3.1.1.61"/>
    </reaction>
</comment>
<keyword evidence="1" id="KW-0963">Cytoplasm</keyword>
<dbReference type="InterPro" id="IPR035909">
    <property type="entry name" value="CheB_C"/>
</dbReference>
<dbReference type="SMART" id="SM00448">
    <property type="entry name" value="REC"/>
    <property type="match status" value="1"/>
</dbReference>
<dbReference type="PANTHER" id="PTHR42872">
    <property type="entry name" value="PROTEIN-GLUTAMATE METHYLESTERASE/PROTEIN-GLUTAMINE GLUTAMINASE"/>
    <property type="match status" value="1"/>
</dbReference>
<feature type="domain" description="CheB-type methylesterase" evidence="7">
    <location>
        <begin position="157"/>
        <end position="335"/>
    </location>
</feature>
<dbReference type="EMBL" id="BLAB01000001">
    <property type="protein sequence ID" value="GER93268.1"/>
    <property type="molecule type" value="Genomic_DNA"/>
</dbReference>
<reference evidence="8" key="1">
    <citation type="submission" date="2019-10" db="EMBL/GenBank/DDBJ databases">
        <title>Metagenomic sequencing of thiosulfate-disproportionating enrichment culture.</title>
        <authorList>
            <person name="Umezawa K."/>
            <person name="Kojima H."/>
            <person name="Fukui M."/>
        </authorList>
    </citation>
    <scope>NUCLEOTIDE SEQUENCE</scope>
    <source>
        <strain evidence="8">45J</strain>
    </source>
</reference>
<dbReference type="InterPro" id="IPR008248">
    <property type="entry name" value="CheB-like"/>
</dbReference>
<dbReference type="GO" id="GO:0008984">
    <property type="term" value="F:protein-glutamate methylesterase activity"/>
    <property type="evidence" value="ECO:0007669"/>
    <property type="project" value="UniProtKB-EC"/>
</dbReference>
<dbReference type="InterPro" id="IPR000673">
    <property type="entry name" value="Sig_transdc_resp-reg_Me-estase"/>
</dbReference>
<dbReference type="Pfam" id="PF01339">
    <property type="entry name" value="CheB_methylest"/>
    <property type="match status" value="1"/>
</dbReference>
<dbReference type="CDD" id="cd16432">
    <property type="entry name" value="CheB_Rec"/>
    <property type="match status" value="1"/>
</dbReference>
<dbReference type="HAMAP" id="MF_00099">
    <property type="entry name" value="CheB_chemtxs"/>
    <property type="match status" value="1"/>
</dbReference>
<proteinExistence type="inferred from homology"/>
<dbReference type="InterPro" id="IPR001789">
    <property type="entry name" value="Sig_transdc_resp-reg_receiver"/>
</dbReference>
<gene>
    <name evidence="8" type="ORF">A45J_1004</name>
</gene>
<dbReference type="Pfam" id="PF00072">
    <property type="entry name" value="Response_reg"/>
    <property type="match status" value="1"/>
</dbReference>
<organism evidence="8">
    <name type="scientific">hot springs metagenome</name>
    <dbReference type="NCBI Taxonomy" id="433727"/>
    <lineage>
        <taxon>unclassified sequences</taxon>
        <taxon>metagenomes</taxon>
        <taxon>ecological metagenomes</taxon>
    </lineage>
</organism>
<name>A0A5J4KUN4_9ZZZZ</name>
<sequence>MRPIRVLIVDGSRLTRELIIEMLSADKDIIIAGEASNGSKAVQMVKELKPDIVTMDIEMPVMNGLDAIEHIMSENAVPILVVTSKNDAQTAYDAISRGALDLVQKPEVNLNSAKEFIAKIKLLSGVKVVTHIARKRRSAGIKPPEAAVFSFEKEGGIIAIASSTGGPRALSIILSSLPSKFPFPIVIAQHISDGFVHGMAEWLNKVSKLNVKVASNGDLLTPATVYISPSEMHMKVSPSKTITFIERQQKDIYHPSCDMLLSSVADVYGKNCIGIILTGMGTDGVEGMRKIKKSGGVTIAQDEKTSVIFGMNKAAIDSGCIDRILPIEEISRDLVDIAALKQVQNHGINSV</sequence>
<evidence type="ECO:0000256" key="5">
    <source>
        <dbReference type="ARBA" id="ARBA00048267"/>
    </source>
</evidence>